<evidence type="ECO:0000313" key="2">
    <source>
        <dbReference type="Proteomes" id="UP000070544"/>
    </source>
</evidence>
<dbReference type="PANTHER" id="PTHR42695:SF5">
    <property type="entry name" value="GLUTAMINE AMIDOTRANSFERASE YLR126C-RELATED"/>
    <property type="match status" value="1"/>
</dbReference>
<protein>
    <recommendedName>
        <fullName evidence="3">Class I glutamine amidotransferase-like protein</fullName>
    </recommendedName>
</protein>
<dbReference type="SUPFAM" id="SSF52317">
    <property type="entry name" value="Class I glutamine amidotransferase-like"/>
    <property type="match status" value="1"/>
</dbReference>
<dbReference type="PANTHER" id="PTHR42695">
    <property type="entry name" value="GLUTAMINE AMIDOTRANSFERASE YLR126C-RELATED"/>
    <property type="match status" value="1"/>
</dbReference>
<dbReference type="Gene3D" id="3.40.50.880">
    <property type="match status" value="1"/>
</dbReference>
<dbReference type="STRING" id="1344416.A0A139AD14"/>
<evidence type="ECO:0000313" key="1">
    <source>
        <dbReference type="EMBL" id="KXS14716.1"/>
    </source>
</evidence>
<proteinExistence type="predicted"/>
<name>A0A139AD14_GONPJ</name>
<organism evidence="1 2">
    <name type="scientific">Gonapodya prolifera (strain JEL478)</name>
    <name type="common">Monoblepharis prolifera</name>
    <dbReference type="NCBI Taxonomy" id="1344416"/>
    <lineage>
        <taxon>Eukaryota</taxon>
        <taxon>Fungi</taxon>
        <taxon>Fungi incertae sedis</taxon>
        <taxon>Chytridiomycota</taxon>
        <taxon>Chytridiomycota incertae sedis</taxon>
        <taxon>Monoblepharidomycetes</taxon>
        <taxon>Monoblepharidales</taxon>
        <taxon>Gonapodyaceae</taxon>
        <taxon>Gonapodya</taxon>
    </lineage>
</organism>
<gene>
    <name evidence="1" type="ORF">M427DRAFT_155813</name>
</gene>
<accession>A0A139AD14</accession>
<dbReference type="OrthoDB" id="92161at2759"/>
<dbReference type="Proteomes" id="UP000070544">
    <property type="component" value="Unassembled WGS sequence"/>
</dbReference>
<dbReference type="GO" id="GO:0005829">
    <property type="term" value="C:cytosol"/>
    <property type="evidence" value="ECO:0007669"/>
    <property type="project" value="TreeGrafter"/>
</dbReference>
<keyword evidence="2" id="KW-1185">Reference proteome</keyword>
<dbReference type="EMBL" id="KQ965767">
    <property type="protein sequence ID" value="KXS14716.1"/>
    <property type="molecule type" value="Genomic_DNA"/>
</dbReference>
<dbReference type="InterPro" id="IPR044992">
    <property type="entry name" value="ChyE-like"/>
</dbReference>
<dbReference type="InterPro" id="IPR029062">
    <property type="entry name" value="Class_I_gatase-like"/>
</dbReference>
<dbReference type="AlphaFoldDB" id="A0A139AD14"/>
<evidence type="ECO:0008006" key="3">
    <source>
        <dbReference type="Google" id="ProtNLM"/>
    </source>
</evidence>
<reference evidence="1 2" key="1">
    <citation type="journal article" date="2015" name="Genome Biol. Evol.">
        <title>Phylogenomic analyses indicate that early fungi evolved digesting cell walls of algal ancestors of land plants.</title>
        <authorList>
            <person name="Chang Y."/>
            <person name="Wang S."/>
            <person name="Sekimoto S."/>
            <person name="Aerts A.L."/>
            <person name="Choi C."/>
            <person name="Clum A."/>
            <person name="LaButti K.M."/>
            <person name="Lindquist E.A."/>
            <person name="Yee Ngan C."/>
            <person name="Ohm R.A."/>
            <person name="Salamov A.A."/>
            <person name="Grigoriev I.V."/>
            <person name="Spatafora J.W."/>
            <person name="Berbee M.L."/>
        </authorList>
    </citation>
    <scope>NUCLEOTIDE SEQUENCE [LARGE SCALE GENOMIC DNA]</scope>
    <source>
        <strain evidence="1 2">JEL478</strain>
    </source>
</reference>
<sequence>MSVIELRCNAGAKSIVGCSRDSNSTLVSSRRWTSSSVASHEANLLESAPQGANDAVRVEYAGRAYASPTIARIAILLSFSFDTFQTCLRGALPSPDQVRSYDACIIDGSRSNAFDSDPWIQDLKQFIRDNYERTRFVGMCFGHQPIAEAMEGGWESGLWSQGSLKARSWARLDLRFSLLLSNDRVPNQAQIVGDRCLSLQGHPEFLSSRKHTFIASIVDHILASEDHELEGVAASAVRERIYLPVDDLHVGAKIAGFILGGAKGMTEV</sequence>